<dbReference type="GO" id="GO:0030198">
    <property type="term" value="P:extracellular matrix organization"/>
    <property type="evidence" value="ECO:0007669"/>
    <property type="project" value="TreeGrafter"/>
</dbReference>
<feature type="binding site" evidence="9">
    <location>
        <position position="138"/>
    </location>
    <ligand>
        <name>Zn(2+)</name>
        <dbReference type="ChEBI" id="CHEBI:29105"/>
        <label>1</label>
    </ligand>
</feature>
<feature type="binding site" evidence="9">
    <location>
        <position position="164"/>
    </location>
    <ligand>
        <name>Zn(2+)</name>
        <dbReference type="ChEBI" id="CHEBI:29105"/>
        <label>1</label>
    </ligand>
</feature>
<dbReference type="Pfam" id="PF00413">
    <property type="entry name" value="Peptidase_M10"/>
    <property type="match status" value="1"/>
</dbReference>
<accession>A0A7F5RIK8</accession>
<dbReference type="PROSITE" id="PS00546">
    <property type="entry name" value="CYSTEINE_SWITCH"/>
    <property type="match status" value="1"/>
</dbReference>
<feature type="binding site" evidence="9">
    <location>
        <position position="166"/>
    </location>
    <ligand>
        <name>Ca(2+)</name>
        <dbReference type="ChEBI" id="CHEBI:29108"/>
        <label>3</label>
    </ligand>
</feature>
<evidence type="ECO:0000256" key="2">
    <source>
        <dbReference type="ARBA" id="ARBA00022670"/>
    </source>
</evidence>
<dbReference type="InterPro" id="IPR021190">
    <property type="entry name" value="Pept_M10A"/>
</dbReference>
<keyword evidence="3 9" id="KW-0479">Metal-binding</keyword>
<dbReference type="GeneID" id="112906220"/>
<evidence type="ECO:0000256" key="8">
    <source>
        <dbReference type="ARBA" id="ARBA00023145"/>
    </source>
</evidence>
<dbReference type="Pfam" id="PF01471">
    <property type="entry name" value="PG_binding_1"/>
    <property type="match status" value="1"/>
</dbReference>
<evidence type="ECO:0000313" key="12">
    <source>
        <dbReference type="RefSeq" id="XP_025835811.1"/>
    </source>
</evidence>
<gene>
    <name evidence="12" type="primary">LOC112906220</name>
</gene>
<evidence type="ECO:0000256" key="3">
    <source>
        <dbReference type="ARBA" id="ARBA00022723"/>
    </source>
</evidence>
<feature type="binding site" evidence="9">
    <location>
        <position position="160"/>
    </location>
    <ligand>
        <name>Ca(2+)</name>
        <dbReference type="ChEBI" id="CHEBI:29108"/>
        <label>2</label>
    </ligand>
</feature>
<dbReference type="PANTHER" id="PTHR10201">
    <property type="entry name" value="MATRIX METALLOPROTEINASE"/>
    <property type="match status" value="1"/>
</dbReference>
<sequence>MKFGYLSSSPQSAGALRTERSIRDAIRELQEFGGVPATGELDQRTLKLLSKPRCGLPDKIPHTGRVKRFMLQGQKWQYSNLTWSLRTTNLFQLNPYEVRYVLSKALNVWARHSKLTFTEVDSDRADILVYFHRGKHGDNFAFDGKGQILAHAFFPGTGRGGDVHFDEDEIWLTREDDNNEEG</sequence>
<dbReference type="KEGG" id="apln:112906220"/>
<evidence type="ECO:0000256" key="6">
    <source>
        <dbReference type="ARBA" id="ARBA00022833"/>
    </source>
</evidence>
<feature type="binding site" evidence="9">
    <location>
        <position position="162"/>
    </location>
    <ligand>
        <name>Ca(2+)</name>
        <dbReference type="ChEBI" id="CHEBI:29108"/>
        <label>2</label>
    </ligand>
</feature>
<dbReference type="SUPFAM" id="SSF47090">
    <property type="entry name" value="PGBD-like"/>
    <property type="match status" value="1"/>
</dbReference>
<keyword evidence="9" id="KW-0106">Calcium</keyword>
<feature type="binding site" evidence="9">
    <location>
        <position position="143"/>
    </location>
    <ligand>
        <name>Ca(2+)</name>
        <dbReference type="ChEBI" id="CHEBI:29108"/>
        <label>3</label>
    </ligand>
</feature>
<dbReference type="SMART" id="SM00235">
    <property type="entry name" value="ZnMc"/>
    <property type="match status" value="1"/>
</dbReference>
<dbReference type="Proteomes" id="UP000192223">
    <property type="component" value="Unplaced"/>
</dbReference>
<feature type="binding site" evidence="9">
    <location>
        <position position="169"/>
    </location>
    <ligand>
        <name>Ca(2+)</name>
        <dbReference type="ChEBI" id="CHEBI:29108"/>
        <label>3</label>
    </ligand>
</feature>
<feature type="non-terminal residue" evidence="12">
    <location>
        <position position="182"/>
    </location>
</feature>
<dbReference type="AlphaFoldDB" id="A0A7F5RIK8"/>
<dbReference type="InterPro" id="IPR006026">
    <property type="entry name" value="Peptidase_Metallo"/>
</dbReference>
<evidence type="ECO:0000259" key="10">
    <source>
        <dbReference type="SMART" id="SM00235"/>
    </source>
</evidence>
<keyword evidence="11" id="KW-1185">Reference proteome</keyword>
<dbReference type="RefSeq" id="XP_025835811.1">
    <property type="nucleotide sequence ID" value="XM_025980026.1"/>
</dbReference>
<comment type="cofactor">
    <cofactor evidence="9">
        <name>Ca(2+)</name>
        <dbReference type="ChEBI" id="CHEBI:29108"/>
    </cofactor>
    <text evidence="9">Can bind about 5 Ca(2+) ions per subunit.</text>
</comment>
<comment type="similarity">
    <text evidence="1">Belongs to the peptidase M10A family.</text>
</comment>
<name>A0A7F5RIK8_AGRPL</name>
<dbReference type="GO" id="GO:0006508">
    <property type="term" value="P:proteolysis"/>
    <property type="evidence" value="ECO:0007669"/>
    <property type="project" value="UniProtKB-KW"/>
</dbReference>
<evidence type="ECO:0000313" key="11">
    <source>
        <dbReference type="Proteomes" id="UP000192223"/>
    </source>
</evidence>
<keyword evidence="5" id="KW-0378">Hydrolase</keyword>
<dbReference type="InterPro" id="IPR036365">
    <property type="entry name" value="PGBD-like_sf"/>
</dbReference>
<keyword evidence="7" id="KW-0482">Metalloprotease</keyword>
<evidence type="ECO:0000256" key="1">
    <source>
        <dbReference type="ARBA" id="ARBA00010370"/>
    </source>
</evidence>
<evidence type="ECO:0000256" key="7">
    <source>
        <dbReference type="ARBA" id="ARBA00023049"/>
    </source>
</evidence>
<dbReference type="SUPFAM" id="SSF55486">
    <property type="entry name" value="Metalloproteases ('zincins'), catalytic domain"/>
    <property type="match status" value="1"/>
</dbReference>
<dbReference type="InterPro" id="IPR001818">
    <property type="entry name" value="Pept_M10_metallopeptidase"/>
</dbReference>
<feature type="binding site" evidence="9">
    <location>
        <position position="136"/>
    </location>
    <ligand>
        <name>Zn(2+)</name>
        <dbReference type="ChEBI" id="CHEBI:29105"/>
        <label>1</label>
    </ligand>
</feature>
<comment type="cofactor">
    <cofactor evidence="9">
        <name>Zn(2+)</name>
        <dbReference type="ChEBI" id="CHEBI:29105"/>
    </cofactor>
    <text evidence="9">Binds 2 Zn(2+) ions per subunit.</text>
</comment>
<dbReference type="GO" id="GO:0005615">
    <property type="term" value="C:extracellular space"/>
    <property type="evidence" value="ECO:0007669"/>
    <property type="project" value="TreeGrafter"/>
</dbReference>
<organism evidence="11 12">
    <name type="scientific">Agrilus planipennis</name>
    <name type="common">Emerald ash borer</name>
    <name type="synonym">Agrilus marcopoli</name>
    <dbReference type="NCBI Taxonomy" id="224129"/>
    <lineage>
        <taxon>Eukaryota</taxon>
        <taxon>Metazoa</taxon>
        <taxon>Ecdysozoa</taxon>
        <taxon>Arthropoda</taxon>
        <taxon>Hexapoda</taxon>
        <taxon>Insecta</taxon>
        <taxon>Pterygota</taxon>
        <taxon>Neoptera</taxon>
        <taxon>Endopterygota</taxon>
        <taxon>Coleoptera</taxon>
        <taxon>Polyphaga</taxon>
        <taxon>Elateriformia</taxon>
        <taxon>Buprestoidea</taxon>
        <taxon>Buprestidae</taxon>
        <taxon>Agrilinae</taxon>
        <taxon>Agrilus</taxon>
    </lineage>
</organism>
<keyword evidence="2" id="KW-0645">Protease</keyword>
<feature type="binding site" evidence="9">
    <location>
        <position position="151"/>
    </location>
    <ligand>
        <name>Zn(2+)</name>
        <dbReference type="ChEBI" id="CHEBI:29105"/>
        <label>1</label>
    </ligand>
</feature>
<feature type="binding site" description="in inhibited form" evidence="9">
    <location>
        <position position="54"/>
    </location>
    <ligand>
        <name>Zn(2+)</name>
        <dbReference type="ChEBI" id="CHEBI:29105"/>
        <label>2</label>
        <note>catalytic</note>
    </ligand>
</feature>
<keyword evidence="4" id="KW-0732">Signal</keyword>
<proteinExistence type="inferred from homology"/>
<feature type="binding site" evidence="9">
    <location>
        <position position="126"/>
    </location>
    <ligand>
        <name>Ca(2+)</name>
        <dbReference type="ChEBI" id="CHEBI:29108"/>
        <label>2</label>
    </ligand>
</feature>
<dbReference type="InterPro" id="IPR021158">
    <property type="entry name" value="Pept_M10A_Zn_BS"/>
</dbReference>
<dbReference type="Gene3D" id="3.40.390.10">
    <property type="entry name" value="Collagenase (Catalytic Domain)"/>
    <property type="match status" value="1"/>
</dbReference>
<dbReference type="GO" id="GO:0030574">
    <property type="term" value="P:collagen catabolic process"/>
    <property type="evidence" value="ECO:0007669"/>
    <property type="project" value="TreeGrafter"/>
</dbReference>
<feature type="binding site" evidence="9">
    <location>
        <position position="144"/>
    </location>
    <ligand>
        <name>Ca(2+)</name>
        <dbReference type="ChEBI" id="CHEBI:29108"/>
        <label>3</label>
    </ligand>
</feature>
<dbReference type="OrthoDB" id="406838at2759"/>
<dbReference type="GO" id="GO:0031012">
    <property type="term" value="C:extracellular matrix"/>
    <property type="evidence" value="ECO:0007669"/>
    <property type="project" value="InterPro"/>
</dbReference>
<dbReference type="InterPro" id="IPR002477">
    <property type="entry name" value="Peptidoglycan-bd-like"/>
</dbReference>
<keyword evidence="6 9" id="KW-0862">Zinc</keyword>
<dbReference type="GO" id="GO:0008270">
    <property type="term" value="F:zinc ion binding"/>
    <property type="evidence" value="ECO:0007669"/>
    <property type="project" value="InterPro"/>
</dbReference>
<evidence type="ECO:0000256" key="5">
    <source>
        <dbReference type="ARBA" id="ARBA00022801"/>
    </source>
</evidence>
<dbReference type="PRINTS" id="PR00138">
    <property type="entry name" value="MATRIXIN"/>
</dbReference>
<evidence type="ECO:0000256" key="9">
    <source>
        <dbReference type="PIRSR" id="PIRSR621190-2"/>
    </source>
</evidence>
<feature type="domain" description="Peptidase metallopeptidase" evidence="10">
    <location>
        <begin position="72"/>
        <end position="182"/>
    </location>
</feature>
<keyword evidence="8" id="KW-0865">Zymogen</keyword>
<dbReference type="GO" id="GO:0004222">
    <property type="term" value="F:metalloendopeptidase activity"/>
    <property type="evidence" value="ECO:0007669"/>
    <property type="project" value="InterPro"/>
</dbReference>
<protein>
    <submittedName>
        <fullName evidence="12">Matrix metalloproteinase-2-like</fullName>
    </submittedName>
</protein>
<feature type="binding site" evidence="9">
    <location>
        <position position="169"/>
    </location>
    <ligand>
        <name>Ca(2+)</name>
        <dbReference type="ChEBI" id="CHEBI:29108"/>
        <label>1</label>
    </ligand>
</feature>
<dbReference type="InterPro" id="IPR024079">
    <property type="entry name" value="MetalloPept_cat_dom_sf"/>
</dbReference>
<evidence type="ECO:0000256" key="4">
    <source>
        <dbReference type="ARBA" id="ARBA00022729"/>
    </source>
</evidence>
<reference evidence="12" key="1">
    <citation type="submission" date="2025-08" db="UniProtKB">
        <authorList>
            <consortium name="RefSeq"/>
        </authorList>
    </citation>
    <scope>IDENTIFICATION</scope>
</reference>
<dbReference type="PANTHER" id="PTHR10201:SF308">
    <property type="entry name" value="MATRIX METALLOPROTEINASE 2"/>
    <property type="match status" value="1"/>
</dbReference>
<dbReference type="InParanoid" id="A0A7F5RIK8"/>